<feature type="region of interest" description="Disordered" evidence="1">
    <location>
        <begin position="248"/>
        <end position="283"/>
    </location>
</feature>
<feature type="compositionally biased region" description="Basic residues" evidence="1">
    <location>
        <begin position="18"/>
        <end position="28"/>
    </location>
</feature>
<dbReference type="OMA" id="RIKTMAN"/>
<feature type="compositionally biased region" description="Polar residues" evidence="1">
    <location>
        <begin position="30"/>
        <end position="43"/>
    </location>
</feature>
<evidence type="ECO:0000313" key="2">
    <source>
        <dbReference type="EMBL" id="EFE30029.1"/>
    </source>
</evidence>
<dbReference type="AlphaFoldDB" id="D4B4I1"/>
<evidence type="ECO:0000256" key="1">
    <source>
        <dbReference type="SAM" id="MobiDB-lite"/>
    </source>
</evidence>
<evidence type="ECO:0000313" key="3">
    <source>
        <dbReference type="Proteomes" id="UP000008866"/>
    </source>
</evidence>
<dbReference type="KEGG" id="abe:ARB_03370"/>
<dbReference type="RefSeq" id="XP_003010669.1">
    <property type="nucleotide sequence ID" value="XM_003010623.1"/>
</dbReference>
<dbReference type="Proteomes" id="UP000008866">
    <property type="component" value="Unassembled WGS sequence"/>
</dbReference>
<protein>
    <submittedName>
        <fullName evidence="2">Uncharacterized protein</fullName>
    </submittedName>
</protein>
<comment type="caution">
    <text evidence="2">The sequence shown here is derived from an EMBL/GenBank/DDBJ whole genome shotgun (WGS) entry which is preliminary data.</text>
</comment>
<feature type="region of interest" description="Disordered" evidence="1">
    <location>
        <begin position="18"/>
        <end position="83"/>
    </location>
</feature>
<dbReference type="STRING" id="663331.D4B4I1"/>
<gene>
    <name evidence="2" type="ORF">ARB_03370</name>
</gene>
<dbReference type="GeneID" id="9524781"/>
<name>D4B4I1_ARTBC</name>
<organism evidence="2 3">
    <name type="scientific">Arthroderma benhamiae (strain ATCC MYA-4681 / CBS 112371)</name>
    <name type="common">Trichophyton mentagrophytes</name>
    <dbReference type="NCBI Taxonomy" id="663331"/>
    <lineage>
        <taxon>Eukaryota</taxon>
        <taxon>Fungi</taxon>
        <taxon>Dikarya</taxon>
        <taxon>Ascomycota</taxon>
        <taxon>Pezizomycotina</taxon>
        <taxon>Eurotiomycetes</taxon>
        <taxon>Eurotiomycetidae</taxon>
        <taxon>Onygenales</taxon>
        <taxon>Arthrodermataceae</taxon>
        <taxon>Trichophyton</taxon>
    </lineage>
</organism>
<feature type="region of interest" description="Disordered" evidence="1">
    <location>
        <begin position="102"/>
        <end position="140"/>
    </location>
</feature>
<dbReference type="HOGENOM" id="CLU_027429_0_0_1"/>
<dbReference type="EMBL" id="ABSU01000034">
    <property type="protein sequence ID" value="EFE30029.1"/>
    <property type="molecule type" value="Genomic_DNA"/>
</dbReference>
<accession>D4B4I1</accession>
<reference evidence="3" key="1">
    <citation type="journal article" date="2011" name="Genome Biol.">
        <title>Comparative and functional genomics provide insights into the pathogenicity of dermatophytic fungi.</title>
        <authorList>
            <person name="Burmester A."/>
            <person name="Shelest E."/>
            <person name="Gloeckner G."/>
            <person name="Heddergott C."/>
            <person name="Schindler S."/>
            <person name="Staib P."/>
            <person name="Heidel A."/>
            <person name="Felder M."/>
            <person name="Petzold A."/>
            <person name="Szafranski K."/>
            <person name="Feuermann M."/>
            <person name="Pedruzzi I."/>
            <person name="Priebe S."/>
            <person name="Groth M."/>
            <person name="Winkler R."/>
            <person name="Li W."/>
            <person name="Kniemeyer O."/>
            <person name="Schroeckh V."/>
            <person name="Hertweck C."/>
            <person name="Hube B."/>
            <person name="White T.C."/>
            <person name="Platzer M."/>
            <person name="Guthke R."/>
            <person name="Heitman J."/>
            <person name="Woestemeyer J."/>
            <person name="Zipfel P.F."/>
            <person name="Monod M."/>
            <person name="Brakhage A.A."/>
        </authorList>
    </citation>
    <scope>NUCLEOTIDE SEQUENCE [LARGE SCALE GENOMIC DNA]</scope>
    <source>
        <strain evidence="3">ATCC MYA-4681 / CBS 112371</strain>
    </source>
</reference>
<feature type="compositionally biased region" description="Low complexity" evidence="1">
    <location>
        <begin position="269"/>
        <end position="280"/>
    </location>
</feature>
<proteinExistence type="predicted"/>
<sequence length="634" mass="70239">MGLSEAYNYLTSFYTKARRNARRQRRRANTSGDSLRSSSSQEVFHSAVLSPKKVRDSGIPTDNRGESTQISTRTTEAHSDHPPMVELRSTSAVNLVAQLQSHLSEGDSLMDKPADKPPAIPDRSPNRPKLPHGYNNPDAQTTAYRDTKTTNLALTTGEDVYNGMGISSKTSSYTALSEQSNMTVNHDPSKRAFSPFEPAVPVTPSEAYSNPFSDSKTMSEPWAGSRNVLVPLGSSQCFAHEMENSNNSYDNCDRDQALGRGGRTHSVRRSGSSASSASARPRLMDGSIEERRGLIKAQSLLKFNGSARYLGLDVIISKEVSPMPGIENDTPARQSSLLNRLRKVKSNLTVKRKDGSKHSLRRIKTMANINAHAEFGMLEGRAIEDLARLGGESNITFPREYEPGILRLPTCIAAPIHFLLQHGRSPCNRASSSKGYLTADERWFFLFNQALLHHTATAAHATSRLFSRSTAITQIKYVLAQIHDKNFTEMRDLRDPGRREYIKGVAVPVAAKVRMITLALLALTTDMQLELICAIFGLLALTADECADRKVSHQYLHPPGTGSCDFCMTLPTPRTLGRVFGSFLYDVKNVRELQPTVQFKLAEGTQSADVATMLIELWKHISTQLRRWEVLENE</sequence>
<dbReference type="eggNOG" id="ENOG502SAYM">
    <property type="taxonomic scope" value="Eukaryota"/>
</dbReference>
<keyword evidence="3" id="KW-1185">Reference proteome</keyword>